<dbReference type="PANTHER" id="PTHR43876">
    <property type="entry name" value="UBIQUINONE BIOSYNTHESIS MONOOXYGENASE COQ6, MITOCHONDRIAL"/>
    <property type="match status" value="1"/>
</dbReference>
<keyword evidence="4" id="KW-0285">Flavoprotein</keyword>
<dbReference type="InterPro" id="IPR002938">
    <property type="entry name" value="FAD-bd"/>
</dbReference>
<keyword evidence="7" id="KW-0503">Monooxygenase</keyword>
<evidence type="ECO:0000256" key="4">
    <source>
        <dbReference type="ARBA" id="ARBA00022630"/>
    </source>
</evidence>
<evidence type="ECO:0000313" key="9">
    <source>
        <dbReference type="EMBL" id="MBQ0931918.1"/>
    </source>
</evidence>
<dbReference type="InterPro" id="IPR010971">
    <property type="entry name" value="UbiH/COQ6"/>
</dbReference>
<dbReference type="Pfam" id="PF01494">
    <property type="entry name" value="FAD_binding_3"/>
    <property type="match status" value="1"/>
</dbReference>
<dbReference type="InterPro" id="IPR051205">
    <property type="entry name" value="UbiH/COQ6_monooxygenase"/>
</dbReference>
<keyword evidence="10" id="KW-1185">Reference proteome</keyword>
<evidence type="ECO:0000256" key="5">
    <source>
        <dbReference type="ARBA" id="ARBA00022827"/>
    </source>
</evidence>
<dbReference type="PANTHER" id="PTHR43876:SF25">
    <property type="entry name" value="MONOOXYGENASE NMA2164"/>
    <property type="match status" value="1"/>
</dbReference>
<dbReference type="GO" id="GO:0016705">
    <property type="term" value="F:oxidoreductase activity, acting on paired donors, with incorporation or reduction of molecular oxygen"/>
    <property type="evidence" value="ECO:0007669"/>
    <property type="project" value="InterPro"/>
</dbReference>
<evidence type="ECO:0000259" key="8">
    <source>
        <dbReference type="Pfam" id="PF01494"/>
    </source>
</evidence>
<sequence>MTCRESSAVSDSTSFDTDVLIVGAGPAGLALACALADAGIRSHVLEQAPRDSLVAPPEDGRDIALTHRARRILTQLGLWERLPADEIAPLRAAQVTNGESPMVLPFDGRADGHEQLGWLVPNHRIREACFAGASARAERVTITGDARVTALDRDASGASVTLASGQRLRAPLVIAADSRFSTVRRMAGIGARMLDFGRTAIVARMRHELEHDGTAHECFLHGHTLAMLPMAGRQSSAVWTVTSDGAAALMAAPEAEFADKVDAAFGHRLGRLELAGQRHAYPLVAVYAQRFCAERFALIGDAAVGMHPVTAHGYNFGLYGIEVLAAELAKARADGRDLGDARALQAYADEHRRVTLPIYLGTNLVVKLFTTDTAPAQLAREAIVRVTNWVPPIKSAVTRQLTGDRLKTPWGDLKAPPLPQLPALPKLPKLPPLSDLLR</sequence>
<dbReference type="InterPro" id="IPR036188">
    <property type="entry name" value="FAD/NAD-bd_sf"/>
</dbReference>
<dbReference type="GO" id="GO:0071949">
    <property type="term" value="F:FAD binding"/>
    <property type="evidence" value="ECO:0007669"/>
    <property type="project" value="InterPro"/>
</dbReference>
<reference evidence="9 10" key="1">
    <citation type="submission" date="2021-04" db="EMBL/GenBank/DDBJ databases">
        <title>The genome sequence of Ideonella sp. 3Y2.</title>
        <authorList>
            <person name="Liu Y."/>
        </authorList>
    </citation>
    <scope>NUCLEOTIDE SEQUENCE [LARGE SCALE GENOMIC DNA]</scope>
    <source>
        <strain evidence="9 10">3Y2</strain>
    </source>
</reference>
<dbReference type="GO" id="GO:0006744">
    <property type="term" value="P:ubiquinone biosynthetic process"/>
    <property type="evidence" value="ECO:0007669"/>
    <property type="project" value="InterPro"/>
</dbReference>
<dbReference type="AlphaFoldDB" id="A0A940YAI5"/>
<evidence type="ECO:0000256" key="3">
    <source>
        <dbReference type="ARBA" id="ARBA00005349"/>
    </source>
</evidence>
<dbReference type="NCBIfam" id="NF006593">
    <property type="entry name" value="PRK09126.1"/>
    <property type="match status" value="1"/>
</dbReference>
<comment type="caution">
    <text evidence="9">The sequence shown here is derived from an EMBL/GenBank/DDBJ whole genome shotgun (WGS) entry which is preliminary data.</text>
</comment>
<evidence type="ECO:0000313" key="10">
    <source>
        <dbReference type="Proteomes" id="UP000676246"/>
    </source>
</evidence>
<dbReference type="Proteomes" id="UP000676246">
    <property type="component" value="Unassembled WGS sequence"/>
</dbReference>
<comment type="cofactor">
    <cofactor evidence="1">
        <name>FAD</name>
        <dbReference type="ChEBI" id="CHEBI:57692"/>
    </cofactor>
</comment>
<name>A0A940YAI5_9BURK</name>
<dbReference type="PROSITE" id="PS51257">
    <property type="entry name" value="PROKAR_LIPOPROTEIN"/>
    <property type="match status" value="1"/>
</dbReference>
<protein>
    <submittedName>
        <fullName evidence="9">5-demethoxyubiquinol-8 5-hydroxylase UbiM</fullName>
    </submittedName>
</protein>
<dbReference type="GO" id="GO:0004497">
    <property type="term" value="F:monooxygenase activity"/>
    <property type="evidence" value="ECO:0007669"/>
    <property type="project" value="UniProtKB-KW"/>
</dbReference>
<evidence type="ECO:0000256" key="7">
    <source>
        <dbReference type="ARBA" id="ARBA00023033"/>
    </source>
</evidence>
<comment type="pathway">
    <text evidence="2">Cofactor biosynthesis; ubiquinone biosynthesis.</text>
</comment>
<evidence type="ECO:0000256" key="6">
    <source>
        <dbReference type="ARBA" id="ARBA00023002"/>
    </source>
</evidence>
<dbReference type="Gene3D" id="3.50.50.60">
    <property type="entry name" value="FAD/NAD(P)-binding domain"/>
    <property type="match status" value="2"/>
</dbReference>
<evidence type="ECO:0000256" key="1">
    <source>
        <dbReference type="ARBA" id="ARBA00001974"/>
    </source>
</evidence>
<keyword evidence="6" id="KW-0560">Oxidoreductase</keyword>
<keyword evidence="5" id="KW-0274">FAD</keyword>
<dbReference type="NCBIfam" id="TIGR01988">
    <property type="entry name" value="Ubi-OHases"/>
    <property type="match status" value="1"/>
</dbReference>
<dbReference type="SUPFAM" id="SSF51905">
    <property type="entry name" value="FAD/NAD(P)-binding domain"/>
    <property type="match status" value="1"/>
</dbReference>
<dbReference type="EMBL" id="JAGQDD010000012">
    <property type="protein sequence ID" value="MBQ0931918.1"/>
    <property type="molecule type" value="Genomic_DNA"/>
</dbReference>
<accession>A0A940YAI5</accession>
<gene>
    <name evidence="9" type="primary">ubiM</name>
    <name evidence="9" type="ORF">KAK03_15650</name>
</gene>
<proteinExistence type="inferred from homology"/>
<dbReference type="PRINTS" id="PR00420">
    <property type="entry name" value="RNGMNOXGNASE"/>
</dbReference>
<organism evidence="9 10">
    <name type="scientific">Ideonella alba</name>
    <dbReference type="NCBI Taxonomy" id="2824118"/>
    <lineage>
        <taxon>Bacteria</taxon>
        <taxon>Pseudomonadati</taxon>
        <taxon>Pseudomonadota</taxon>
        <taxon>Betaproteobacteria</taxon>
        <taxon>Burkholderiales</taxon>
        <taxon>Sphaerotilaceae</taxon>
        <taxon>Ideonella</taxon>
    </lineage>
</organism>
<evidence type="ECO:0000256" key="2">
    <source>
        <dbReference type="ARBA" id="ARBA00004749"/>
    </source>
</evidence>
<feature type="domain" description="FAD-binding" evidence="8">
    <location>
        <begin position="16"/>
        <end position="354"/>
    </location>
</feature>
<comment type="similarity">
    <text evidence="3">Belongs to the UbiH/COQ6 family.</text>
</comment>